<feature type="region of interest" description="Disordered" evidence="3">
    <location>
        <begin position="1"/>
        <end position="37"/>
    </location>
</feature>
<dbReference type="AlphaFoldDB" id="A0A2J5HSV9"/>
<dbReference type="InterPro" id="IPR045078">
    <property type="entry name" value="TST/MPST-like"/>
</dbReference>
<dbReference type="Proteomes" id="UP000235023">
    <property type="component" value="Unassembled WGS sequence"/>
</dbReference>
<feature type="domain" description="Rhodanese" evidence="4">
    <location>
        <begin position="206"/>
        <end position="321"/>
    </location>
</feature>
<accession>A0A2J5HSV9</accession>
<dbReference type="GO" id="GO:0005739">
    <property type="term" value="C:mitochondrion"/>
    <property type="evidence" value="ECO:0007669"/>
    <property type="project" value="TreeGrafter"/>
</dbReference>
<reference evidence="6" key="1">
    <citation type="submission" date="2017-12" db="EMBL/GenBank/DDBJ databases">
        <authorList>
            <consortium name="DOE Joint Genome Institute"/>
            <person name="Mondo S.J."/>
            <person name="Kjaerbolling I."/>
            <person name="Vesth T.C."/>
            <person name="Frisvad J.C."/>
            <person name="Nybo J.L."/>
            <person name="Theobald S."/>
            <person name="Kuo A."/>
            <person name="Bowyer P."/>
            <person name="Matsuda Y."/>
            <person name="Lyhne E.K."/>
            <person name="Kogle M.E."/>
            <person name="Clum A."/>
            <person name="Lipzen A."/>
            <person name="Salamov A."/>
            <person name="Ngan C.Y."/>
            <person name="Daum C."/>
            <person name="Chiniquy J."/>
            <person name="Barry K."/>
            <person name="LaButti K."/>
            <person name="Haridas S."/>
            <person name="Simmons B.A."/>
            <person name="Magnuson J.K."/>
            <person name="Mortensen U.H."/>
            <person name="Larsen T.O."/>
            <person name="Grigoriev I.V."/>
            <person name="Baker S.E."/>
            <person name="Andersen M.R."/>
            <person name="Nordberg H.P."/>
            <person name="Cantor M.N."/>
            <person name="Hua S.X."/>
        </authorList>
    </citation>
    <scope>NUCLEOTIDE SEQUENCE [LARGE SCALE GENOMIC DNA]</scope>
    <source>
        <strain evidence="6">IBT 19404</strain>
    </source>
</reference>
<organism evidence="5 6">
    <name type="scientific">Aspergillus taichungensis</name>
    <dbReference type="NCBI Taxonomy" id="482145"/>
    <lineage>
        <taxon>Eukaryota</taxon>
        <taxon>Fungi</taxon>
        <taxon>Dikarya</taxon>
        <taxon>Ascomycota</taxon>
        <taxon>Pezizomycotina</taxon>
        <taxon>Eurotiomycetes</taxon>
        <taxon>Eurotiomycetidae</taxon>
        <taxon>Eurotiales</taxon>
        <taxon>Aspergillaceae</taxon>
        <taxon>Aspergillus</taxon>
        <taxon>Aspergillus subgen. Circumdati</taxon>
    </lineage>
</organism>
<dbReference type="Pfam" id="PF00581">
    <property type="entry name" value="Rhodanese"/>
    <property type="match status" value="2"/>
</dbReference>
<evidence type="ECO:0000259" key="4">
    <source>
        <dbReference type="PROSITE" id="PS50206"/>
    </source>
</evidence>
<dbReference type="PROSITE" id="PS50206">
    <property type="entry name" value="RHODANESE_3"/>
    <property type="match status" value="2"/>
</dbReference>
<dbReference type="SUPFAM" id="SSF52821">
    <property type="entry name" value="Rhodanese/Cell cycle control phosphatase"/>
    <property type="match status" value="2"/>
</dbReference>
<proteinExistence type="predicted"/>
<sequence>MPSCLHHNQTRAHQHDSPQSCQQLSRESSKMESSNPFSSILVSPSELNAAIKSTPRRIVPIAAGASSRRGEFAAQHIPGSIFFNMDEIRDKSNPITQMLPSAADFAAAMTAMGVQRDDILVVYDTVDVGMYSAPRVAWICRYFGHRDVHVLNNFRAYARAGYPVATGELVTFPDRPAAAAQPYPVSEPVATDVIGYDELREAVRGPGEPYQIVDARIPGRFAGKQEEMLPELRSGHIPGAVNVPLAAVLDEEKEFLPVEKLRRVFEDAGVRGDRAAVLTCNSGVTAAALDLAMGLIGCEAPRRLYDGSWMEWTRRAEDELVVPH</sequence>
<dbReference type="GO" id="GO:0004792">
    <property type="term" value="F:thiosulfate-cyanide sulfurtransferase activity"/>
    <property type="evidence" value="ECO:0007669"/>
    <property type="project" value="TreeGrafter"/>
</dbReference>
<feature type="compositionally biased region" description="Polar residues" evidence="3">
    <location>
        <begin position="17"/>
        <end position="37"/>
    </location>
</feature>
<evidence type="ECO:0000313" key="5">
    <source>
        <dbReference type="EMBL" id="PLN80426.1"/>
    </source>
</evidence>
<dbReference type="EMBL" id="KZ559548">
    <property type="protein sequence ID" value="PLN80426.1"/>
    <property type="molecule type" value="Genomic_DNA"/>
</dbReference>
<protein>
    <submittedName>
        <fullName evidence="5">Putative thiosulfate sulfurtransferase</fullName>
    </submittedName>
</protein>
<dbReference type="InterPro" id="IPR036873">
    <property type="entry name" value="Rhodanese-like_dom_sf"/>
</dbReference>
<evidence type="ECO:0000313" key="6">
    <source>
        <dbReference type="Proteomes" id="UP000235023"/>
    </source>
</evidence>
<gene>
    <name evidence="5" type="ORF">BDW42DRAFT_171109</name>
</gene>
<evidence type="ECO:0000256" key="2">
    <source>
        <dbReference type="ARBA" id="ARBA00022737"/>
    </source>
</evidence>
<dbReference type="InterPro" id="IPR001763">
    <property type="entry name" value="Rhodanese-like_dom"/>
</dbReference>
<keyword evidence="1 5" id="KW-0808">Transferase</keyword>
<dbReference type="CDD" id="cd01448">
    <property type="entry name" value="TST_Repeat_1"/>
    <property type="match status" value="1"/>
</dbReference>
<feature type="domain" description="Rhodanese" evidence="4">
    <location>
        <begin position="71"/>
        <end position="166"/>
    </location>
</feature>
<dbReference type="CDD" id="cd01449">
    <property type="entry name" value="TST_Repeat_2"/>
    <property type="match status" value="1"/>
</dbReference>
<keyword evidence="2" id="KW-0677">Repeat</keyword>
<keyword evidence="6" id="KW-1185">Reference proteome</keyword>
<name>A0A2J5HSV9_9EURO</name>
<dbReference type="PANTHER" id="PTHR11364">
    <property type="entry name" value="THIOSULFATE SULFERTANSFERASE"/>
    <property type="match status" value="1"/>
</dbReference>
<evidence type="ECO:0000256" key="1">
    <source>
        <dbReference type="ARBA" id="ARBA00022679"/>
    </source>
</evidence>
<dbReference type="Gene3D" id="3.40.250.10">
    <property type="entry name" value="Rhodanese-like domain"/>
    <property type="match status" value="2"/>
</dbReference>
<dbReference type="SMART" id="SM00450">
    <property type="entry name" value="RHOD"/>
    <property type="match status" value="2"/>
</dbReference>
<evidence type="ECO:0000256" key="3">
    <source>
        <dbReference type="SAM" id="MobiDB-lite"/>
    </source>
</evidence>
<dbReference type="PANTHER" id="PTHR11364:SF27">
    <property type="entry name" value="SULFURTRANSFERASE"/>
    <property type="match status" value="1"/>
</dbReference>
<dbReference type="OrthoDB" id="270167at2759"/>